<evidence type="ECO:0000259" key="3">
    <source>
        <dbReference type="Pfam" id="PF22725"/>
    </source>
</evidence>
<feature type="domain" description="GFO/IDH/MocA-like oxidoreductase" evidence="3">
    <location>
        <begin position="131"/>
        <end position="265"/>
    </location>
</feature>
<evidence type="ECO:0000313" key="5">
    <source>
        <dbReference type="Proteomes" id="UP000791080"/>
    </source>
</evidence>
<name>A0ABT1JBJ8_ACTCY</name>
<dbReference type="Gene3D" id="3.40.50.720">
    <property type="entry name" value="NAD(P)-binding Rossmann-like Domain"/>
    <property type="match status" value="1"/>
</dbReference>
<dbReference type="InterPro" id="IPR050463">
    <property type="entry name" value="Gfo/Idh/MocA_oxidrdct_glycsds"/>
</dbReference>
<gene>
    <name evidence="4" type="ORF">G443_000143</name>
</gene>
<dbReference type="RefSeq" id="WP_035292069.1">
    <property type="nucleotide sequence ID" value="NZ_AUBJ02000001.1"/>
</dbReference>
<sequence>MGRPLNIGIIGAGTISRRYARTIADRPELNLTAVADLVEDRATELAAAYPPATARSVGELLSSDDVDVVVNLTIPAAHTGVSMAALRAGKHVYVEKPLALDVAEAGAVLDFAEGRGLRVACAPDTVLGTGFQTARHLLDAGAVGDAVAATAFWTSPGHETWHPDPAFYYQPGAGPLFDMGPYYLTALISLLGPVEQVFGAGSRATDTRTVGSGPRQGDRVPVEVDTHVSALLRHESGLVSTLMVSFDVAASRLPRIEVYGTAGTLSVPDPNAFEGSCELWRSGSDGWVEQHPQAGAPDTERGYGLVDLADALAHDREHRASGRLALHVLDVMRSVLTSNETGSGVRVASTCARPPALPLPTAADGLVGTT</sequence>
<reference evidence="4 5" key="1">
    <citation type="submission" date="2013-07" db="EMBL/GenBank/DDBJ databases">
        <authorList>
            <consortium name="DOE Joint Genome Institute"/>
            <person name="Reeve W."/>
            <person name="Huntemann M."/>
            <person name="Han J."/>
            <person name="Chen A."/>
            <person name="Kyrpides N."/>
            <person name="Mavromatis K."/>
            <person name="Markowitz V."/>
            <person name="Palaniappan K."/>
            <person name="Ivanova N."/>
            <person name="Schaumberg A."/>
            <person name="Pati A."/>
            <person name="Liolios K."/>
            <person name="Nordberg H.P."/>
            <person name="Cantor M.N."/>
            <person name="Hua S.X."/>
            <person name="Woyke T."/>
        </authorList>
    </citation>
    <scope>NUCLEOTIDE SEQUENCE [LARGE SCALE GENOMIC DNA]</scope>
    <source>
        <strain evidence="4 5">DSM 43889</strain>
    </source>
</reference>
<dbReference type="InterPro" id="IPR036291">
    <property type="entry name" value="NAD(P)-bd_dom_sf"/>
</dbReference>
<evidence type="ECO:0000256" key="1">
    <source>
        <dbReference type="ARBA" id="ARBA00023002"/>
    </source>
</evidence>
<dbReference type="EMBL" id="AUBJ02000001">
    <property type="protein sequence ID" value="MCP2329873.1"/>
    <property type="molecule type" value="Genomic_DNA"/>
</dbReference>
<proteinExistence type="predicted"/>
<comment type="caution">
    <text evidence="4">The sequence shown here is derived from an EMBL/GenBank/DDBJ whole genome shotgun (WGS) entry which is preliminary data.</text>
</comment>
<dbReference type="Gene3D" id="3.30.360.10">
    <property type="entry name" value="Dihydrodipicolinate Reductase, domain 2"/>
    <property type="match status" value="1"/>
</dbReference>
<dbReference type="InterPro" id="IPR000683">
    <property type="entry name" value="Gfo/Idh/MocA-like_OxRdtase_N"/>
</dbReference>
<keyword evidence="1" id="KW-0560">Oxidoreductase</keyword>
<dbReference type="Pfam" id="PF22725">
    <property type="entry name" value="GFO_IDH_MocA_C3"/>
    <property type="match status" value="1"/>
</dbReference>
<dbReference type="Proteomes" id="UP000791080">
    <property type="component" value="Unassembled WGS sequence"/>
</dbReference>
<protein>
    <submittedName>
        <fullName evidence="4">Dehydrogenase</fullName>
    </submittedName>
</protein>
<evidence type="ECO:0000259" key="2">
    <source>
        <dbReference type="Pfam" id="PF01408"/>
    </source>
</evidence>
<dbReference type="Pfam" id="PF01408">
    <property type="entry name" value="GFO_IDH_MocA"/>
    <property type="match status" value="1"/>
</dbReference>
<dbReference type="SUPFAM" id="SSF55347">
    <property type="entry name" value="Glyceraldehyde-3-phosphate dehydrogenase-like, C-terminal domain"/>
    <property type="match status" value="1"/>
</dbReference>
<dbReference type="PANTHER" id="PTHR43818:SF11">
    <property type="entry name" value="BCDNA.GH03377"/>
    <property type="match status" value="1"/>
</dbReference>
<accession>A0ABT1JBJ8</accession>
<reference evidence="4 5" key="2">
    <citation type="submission" date="2022-06" db="EMBL/GenBank/DDBJ databases">
        <title>Genomic Encyclopedia of Type Strains, Phase I: the one thousand microbial genomes (KMG-I) project.</title>
        <authorList>
            <person name="Kyrpides N."/>
        </authorList>
    </citation>
    <scope>NUCLEOTIDE SEQUENCE [LARGE SCALE GENOMIC DNA]</scope>
    <source>
        <strain evidence="4 5">DSM 43889</strain>
    </source>
</reference>
<organism evidence="4 5">
    <name type="scientific">Actinoalloteichus caeruleus DSM 43889</name>
    <dbReference type="NCBI Taxonomy" id="1120930"/>
    <lineage>
        <taxon>Bacteria</taxon>
        <taxon>Bacillati</taxon>
        <taxon>Actinomycetota</taxon>
        <taxon>Actinomycetes</taxon>
        <taxon>Pseudonocardiales</taxon>
        <taxon>Pseudonocardiaceae</taxon>
        <taxon>Actinoalloteichus</taxon>
        <taxon>Actinoalloteichus cyanogriseus</taxon>
    </lineage>
</organism>
<evidence type="ECO:0000313" key="4">
    <source>
        <dbReference type="EMBL" id="MCP2329873.1"/>
    </source>
</evidence>
<keyword evidence="5" id="KW-1185">Reference proteome</keyword>
<dbReference type="SUPFAM" id="SSF51735">
    <property type="entry name" value="NAD(P)-binding Rossmann-fold domains"/>
    <property type="match status" value="1"/>
</dbReference>
<dbReference type="PANTHER" id="PTHR43818">
    <property type="entry name" value="BCDNA.GH03377"/>
    <property type="match status" value="1"/>
</dbReference>
<feature type="domain" description="Gfo/Idh/MocA-like oxidoreductase N-terminal" evidence="2">
    <location>
        <begin position="5"/>
        <end position="120"/>
    </location>
</feature>
<dbReference type="InterPro" id="IPR055170">
    <property type="entry name" value="GFO_IDH_MocA-like_dom"/>
</dbReference>